<evidence type="ECO:0000256" key="4">
    <source>
        <dbReference type="ARBA" id="ARBA00023136"/>
    </source>
</evidence>
<reference evidence="7 8" key="1">
    <citation type="journal article" date="2019" name="Int. J. Syst. Evol. Microbiol.">
        <title>The Global Catalogue of Microorganisms (GCM) 10K type strain sequencing project: providing services to taxonomists for standard genome sequencing and annotation.</title>
        <authorList>
            <consortium name="The Broad Institute Genomics Platform"/>
            <consortium name="The Broad Institute Genome Sequencing Center for Infectious Disease"/>
            <person name="Wu L."/>
            <person name="Ma J."/>
        </authorList>
    </citation>
    <scope>NUCLEOTIDE SEQUENCE [LARGE SCALE GENOMIC DNA]</scope>
    <source>
        <strain evidence="7 8">JCM 15672</strain>
    </source>
</reference>
<comment type="caution">
    <text evidence="7">The sequence shown here is derived from an EMBL/GenBank/DDBJ whole genome shotgun (WGS) entry which is preliminary data.</text>
</comment>
<name>A0ABN2UZ63_9MICO</name>
<accession>A0ABN2UZ63</accession>
<keyword evidence="8" id="KW-1185">Reference proteome</keyword>
<evidence type="ECO:0000313" key="7">
    <source>
        <dbReference type="EMBL" id="GAA2046010.1"/>
    </source>
</evidence>
<feature type="domain" description="Integral membrane bound transporter" evidence="6">
    <location>
        <begin position="38"/>
        <end position="157"/>
    </location>
</feature>
<sequence>MTPARGETAGRLAAGLARLRDSLPAILQITVTAVAAYAFSRYVVGHEQPLISALVAITSLGFVRDARPVRVLETVIAMTLGIALAEALLLAAGPGLVQYAVALSVTLAVARFLSPNAAFAIAAAVQCSLVMLVPAPEGGPFVRTLDAVVGGAFALLATAVIPRDPRRAALRDGRRLLAEHVAVLAALTDALREGDADAAGRALSRARSTQPAVEDWTASVDSGLAIARVSPIVRRSRFDLERQRVMLSGVDLATRNLRIVARRVEWVLRDGRPRDAVADVVARIGVAVQALEESLRDVSQQPVARHAFAEILRHLDPAAILPEGSQGERNTLAALRPYLVDLLTATGVGLEDARSLLPGD</sequence>
<feature type="transmembrane region" description="Helical" evidence="5">
    <location>
        <begin position="71"/>
        <end position="90"/>
    </location>
</feature>
<dbReference type="InterPro" id="IPR049453">
    <property type="entry name" value="Memb_transporter_dom"/>
</dbReference>
<feature type="transmembrane region" description="Helical" evidence="5">
    <location>
        <begin position="141"/>
        <end position="161"/>
    </location>
</feature>
<gene>
    <name evidence="7" type="ORF">GCM10009819_37070</name>
</gene>
<organism evidence="7 8">
    <name type="scientific">Agromyces tropicus</name>
    <dbReference type="NCBI Taxonomy" id="555371"/>
    <lineage>
        <taxon>Bacteria</taxon>
        <taxon>Bacillati</taxon>
        <taxon>Actinomycetota</taxon>
        <taxon>Actinomycetes</taxon>
        <taxon>Micrococcales</taxon>
        <taxon>Microbacteriaceae</taxon>
        <taxon>Agromyces</taxon>
    </lineage>
</organism>
<protein>
    <recommendedName>
        <fullName evidence="6">Integral membrane bound transporter domain-containing protein</fullName>
    </recommendedName>
</protein>
<keyword evidence="3 5" id="KW-1133">Transmembrane helix</keyword>
<proteinExistence type="predicted"/>
<comment type="subcellular location">
    <subcellularLocation>
        <location evidence="1">Membrane</location>
        <topology evidence="1">Multi-pass membrane protein</topology>
    </subcellularLocation>
</comment>
<keyword evidence="2 5" id="KW-0812">Transmembrane</keyword>
<evidence type="ECO:0000256" key="5">
    <source>
        <dbReference type="SAM" id="Phobius"/>
    </source>
</evidence>
<dbReference type="RefSeq" id="WP_344378731.1">
    <property type="nucleotide sequence ID" value="NZ_BAAAPW010000008.1"/>
</dbReference>
<feature type="transmembrane region" description="Helical" evidence="5">
    <location>
        <begin position="118"/>
        <end position="135"/>
    </location>
</feature>
<evidence type="ECO:0000313" key="8">
    <source>
        <dbReference type="Proteomes" id="UP001501196"/>
    </source>
</evidence>
<evidence type="ECO:0000259" key="6">
    <source>
        <dbReference type="Pfam" id="PF13515"/>
    </source>
</evidence>
<keyword evidence="4 5" id="KW-0472">Membrane</keyword>
<evidence type="ECO:0000256" key="3">
    <source>
        <dbReference type="ARBA" id="ARBA00022989"/>
    </source>
</evidence>
<dbReference type="Proteomes" id="UP001501196">
    <property type="component" value="Unassembled WGS sequence"/>
</dbReference>
<evidence type="ECO:0000256" key="1">
    <source>
        <dbReference type="ARBA" id="ARBA00004141"/>
    </source>
</evidence>
<evidence type="ECO:0000256" key="2">
    <source>
        <dbReference type="ARBA" id="ARBA00022692"/>
    </source>
</evidence>
<dbReference type="Pfam" id="PF13515">
    <property type="entry name" value="FUSC_2"/>
    <property type="match status" value="1"/>
</dbReference>
<dbReference type="EMBL" id="BAAAPW010000008">
    <property type="protein sequence ID" value="GAA2046010.1"/>
    <property type="molecule type" value="Genomic_DNA"/>
</dbReference>